<keyword evidence="2" id="KW-1185">Reference proteome</keyword>
<protein>
    <submittedName>
        <fullName evidence="1">Uncharacterized protein</fullName>
    </submittedName>
</protein>
<dbReference type="EMBL" id="WQMT02000002">
    <property type="protein sequence ID" value="KAG9225630.1"/>
    <property type="molecule type" value="Genomic_DNA"/>
</dbReference>
<evidence type="ECO:0000313" key="2">
    <source>
        <dbReference type="Proteomes" id="UP000824881"/>
    </source>
</evidence>
<gene>
    <name evidence="1" type="ORF">CCMSSC00406_0010433</name>
</gene>
<dbReference type="Proteomes" id="UP000824881">
    <property type="component" value="Unassembled WGS sequence"/>
</dbReference>
<proteinExistence type="predicted"/>
<evidence type="ECO:0000313" key="1">
    <source>
        <dbReference type="EMBL" id="KAG9225630.1"/>
    </source>
</evidence>
<name>A0ACB7J6J9_PLECO</name>
<accession>A0ACB7J6J9</accession>
<reference evidence="1 2" key="1">
    <citation type="journal article" date="2021" name="Appl. Environ. Microbiol.">
        <title>Genetic linkage and physical mapping for an oyster mushroom Pleurotus cornucopiae and QTL analysis for the trait cap color.</title>
        <authorList>
            <person name="Zhang Y."/>
            <person name="Gao W."/>
            <person name="Sonnenberg A."/>
            <person name="Chen Q."/>
            <person name="Zhang J."/>
            <person name="Huang C."/>
        </authorList>
    </citation>
    <scope>NUCLEOTIDE SEQUENCE [LARGE SCALE GENOMIC DNA]</scope>
    <source>
        <strain evidence="1">CCMSSC00406</strain>
    </source>
</reference>
<sequence>MEAKAAARKAATTQFRSRDDCGGDDNAGTNNIDELSESEDEGDPMLSDHASKARESAITIRKVVLTSIMLQTTNQYCNTLQSVMGIFLHSCNTSEDIIEVLARIGVSISTTSINDVVTSLSKESSTSLRRLGKTLMTSFAYDNVDIELKHTVPTLEKPHETLVHLTSGTLIPLDHGVTREDLNCSQELWEKSTMNAE</sequence>
<organism evidence="1 2">
    <name type="scientific">Pleurotus cornucopiae</name>
    <name type="common">Cornucopia mushroom</name>
    <dbReference type="NCBI Taxonomy" id="5321"/>
    <lineage>
        <taxon>Eukaryota</taxon>
        <taxon>Fungi</taxon>
        <taxon>Dikarya</taxon>
        <taxon>Basidiomycota</taxon>
        <taxon>Agaricomycotina</taxon>
        <taxon>Agaricomycetes</taxon>
        <taxon>Agaricomycetidae</taxon>
        <taxon>Agaricales</taxon>
        <taxon>Pleurotineae</taxon>
        <taxon>Pleurotaceae</taxon>
        <taxon>Pleurotus</taxon>
    </lineage>
</organism>
<comment type="caution">
    <text evidence="1">The sequence shown here is derived from an EMBL/GenBank/DDBJ whole genome shotgun (WGS) entry which is preliminary data.</text>
</comment>